<feature type="compositionally biased region" description="Polar residues" evidence="1">
    <location>
        <begin position="51"/>
        <end position="83"/>
    </location>
</feature>
<keyword evidence="3" id="KW-1185">Reference proteome</keyword>
<feature type="region of interest" description="Disordered" evidence="1">
    <location>
        <begin position="224"/>
        <end position="310"/>
    </location>
</feature>
<feature type="region of interest" description="Disordered" evidence="1">
    <location>
        <begin position="451"/>
        <end position="563"/>
    </location>
</feature>
<feature type="compositionally biased region" description="Polar residues" evidence="1">
    <location>
        <begin position="21"/>
        <end position="31"/>
    </location>
</feature>
<feature type="compositionally biased region" description="Acidic residues" evidence="1">
    <location>
        <begin position="125"/>
        <end position="143"/>
    </location>
</feature>
<dbReference type="AlphaFoldDB" id="A0A3P7LLA8"/>
<dbReference type="Proteomes" id="UP000281553">
    <property type="component" value="Unassembled WGS sequence"/>
</dbReference>
<evidence type="ECO:0000313" key="3">
    <source>
        <dbReference type="Proteomes" id="UP000281553"/>
    </source>
</evidence>
<reference evidence="2 3" key="1">
    <citation type="submission" date="2018-11" db="EMBL/GenBank/DDBJ databases">
        <authorList>
            <consortium name="Pathogen Informatics"/>
        </authorList>
    </citation>
    <scope>NUCLEOTIDE SEQUENCE [LARGE SCALE GENOMIC DNA]</scope>
</reference>
<feature type="region of interest" description="Disordered" evidence="1">
    <location>
        <begin position="1"/>
        <end position="198"/>
    </location>
</feature>
<organism evidence="2 3">
    <name type="scientific">Dibothriocephalus latus</name>
    <name type="common">Fish tapeworm</name>
    <name type="synonym">Diphyllobothrium latum</name>
    <dbReference type="NCBI Taxonomy" id="60516"/>
    <lineage>
        <taxon>Eukaryota</taxon>
        <taxon>Metazoa</taxon>
        <taxon>Spiralia</taxon>
        <taxon>Lophotrochozoa</taxon>
        <taxon>Platyhelminthes</taxon>
        <taxon>Cestoda</taxon>
        <taxon>Eucestoda</taxon>
        <taxon>Diphyllobothriidea</taxon>
        <taxon>Diphyllobothriidae</taxon>
        <taxon>Dibothriocephalus</taxon>
    </lineage>
</organism>
<proteinExistence type="predicted"/>
<feature type="compositionally biased region" description="Acidic residues" evidence="1">
    <location>
        <begin position="502"/>
        <end position="524"/>
    </location>
</feature>
<feature type="compositionally biased region" description="Polar residues" evidence="1">
    <location>
        <begin position="284"/>
        <end position="299"/>
    </location>
</feature>
<dbReference type="OrthoDB" id="5859781at2759"/>
<accession>A0A3P7LLA8</accession>
<feature type="compositionally biased region" description="Basic and acidic residues" evidence="1">
    <location>
        <begin position="525"/>
        <end position="537"/>
    </location>
</feature>
<name>A0A3P7LLA8_DIBLA</name>
<protein>
    <submittedName>
        <fullName evidence="2">Uncharacterized protein</fullName>
    </submittedName>
</protein>
<feature type="compositionally biased region" description="Basic and acidic residues" evidence="1">
    <location>
        <begin position="179"/>
        <end position="198"/>
    </location>
</feature>
<evidence type="ECO:0000256" key="1">
    <source>
        <dbReference type="SAM" id="MobiDB-lite"/>
    </source>
</evidence>
<evidence type="ECO:0000313" key="2">
    <source>
        <dbReference type="EMBL" id="VDN10688.1"/>
    </source>
</evidence>
<sequence>MPQMEEPTEKDDRSPSPPCQEPQTAVSTVSPVTDAEVIKPQSIFGDFQDLDNPSPTKSQGSKSSPQKYPLTTSPNTQSPTISKESPDLEIASPRLTNSDDEDDQPVVNSPTSPALIDCGEKTFNDEEEEMQEDEKYEDNSSDDGADKQSEDEVDDSGEKVGRWTASKGAARKKGSKTKTGTEKGETTKESAKLEIHSETQRLLREHTFVLPQYKPKQYSSFAEFRSHLHSEDSNAPNPPVTPTSPLPASLKPTVPGSNHHDEVEEAPEGANEGVEPSDSGATIAGSTSEPVTSTDATSQEEQKHFKLPENLPPLNLLKANENDIIDLDDETVESTTKEETGLLRLMSRFTQQTRRPEEAPAPIPQKPEEFSIIEKVTDDKTGEAKLVLDTVTYQPSADNAAATTMNRRQWKMHRRKLREIMRSKRLKGYEELAFLITELFVLLLTQDDEWSAGDEDADSSSSDGSDEDTDEEEDDDEAEEEDDSDSVHGASRTKRDHHPLIDDEAEEDGDEDEDGFDADDDSDTETVHSKVDVKTPSKEVSALSYPSLQPEEPDDFTDLPSEAPPVHRMLITFPPFSPLGS</sequence>
<feature type="compositionally biased region" description="Pro residues" evidence="1">
    <location>
        <begin position="236"/>
        <end position="245"/>
    </location>
</feature>
<feature type="compositionally biased region" description="Acidic residues" evidence="1">
    <location>
        <begin position="451"/>
        <end position="484"/>
    </location>
</feature>
<dbReference type="EMBL" id="UYRU01049730">
    <property type="protein sequence ID" value="VDN10688.1"/>
    <property type="molecule type" value="Genomic_DNA"/>
</dbReference>
<feature type="compositionally biased region" description="Basic and acidic residues" evidence="1">
    <location>
        <begin position="144"/>
        <end position="161"/>
    </location>
</feature>
<gene>
    <name evidence="2" type="ORF">DILT_LOCUS6519</name>
</gene>